<dbReference type="EMBL" id="LJDB01000001">
    <property type="protein sequence ID" value="ONI43035.1"/>
    <property type="molecule type" value="Genomic_DNA"/>
</dbReference>
<organism evidence="1 2">
    <name type="scientific">Candidatus Epulonipiscium fishelsonii</name>
    <dbReference type="NCBI Taxonomy" id="77094"/>
    <lineage>
        <taxon>Bacteria</taxon>
        <taxon>Bacillati</taxon>
        <taxon>Bacillota</taxon>
        <taxon>Clostridia</taxon>
        <taxon>Lachnospirales</taxon>
        <taxon>Lachnospiraceae</taxon>
        <taxon>Candidatus Epulonipiscium</taxon>
    </lineage>
</organism>
<keyword evidence="2" id="KW-1185">Reference proteome</keyword>
<reference evidence="1" key="1">
    <citation type="submission" date="2016-08" db="EMBL/GenBank/DDBJ databases">
        <authorList>
            <person name="Ngugi D.K."/>
            <person name="Miyake S."/>
            <person name="Stingl U."/>
        </authorList>
    </citation>
    <scope>NUCLEOTIDE SEQUENCE</scope>
    <source>
        <strain evidence="1">SCG-B11WGA-EpuloA1</strain>
    </source>
</reference>
<gene>
    <name evidence="1" type="ORF">AN396_00060</name>
</gene>
<keyword evidence="1" id="KW-0547">Nucleotide-binding</keyword>
<proteinExistence type="predicted"/>
<dbReference type="Proteomes" id="UP000188605">
    <property type="component" value="Unassembled WGS sequence"/>
</dbReference>
<keyword evidence="1" id="KW-0067">ATP-binding</keyword>
<evidence type="ECO:0000313" key="1">
    <source>
        <dbReference type="EMBL" id="ONI43035.1"/>
    </source>
</evidence>
<comment type="caution">
    <text evidence="1">The sequence shown here is derived from an EMBL/GenBank/DDBJ whole genome shotgun (WGS) entry which is preliminary data.</text>
</comment>
<accession>A0ACC8XHB5</accession>
<evidence type="ECO:0000313" key="2">
    <source>
        <dbReference type="Proteomes" id="UP000188605"/>
    </source>
</evidence>
<name>A0ACC8XHB5_9FIRM</name>
<protein>
    <submittedName>
        <fullName evidence="1">D-xylose ABC transporter ATP-binding protein</fullName>
    </submittedName>
</protein>
<sequence>MKDITKEYPGVKALKGVQFKLKKGTVHALMGENGAGKSTLMKILCGMETPNSGQIILGGNEVSIPDVRTGIKNGISMIHQELSPVLEMSVAENIFLGREIIKKISRKVDHKSMNQQAQELLKEQVGIELNPALKMKNLSVAQMQMVEIVKAISQDANIIIMDEPTSSITENEVEKLFALIRKLTSQGKSIIYISHKMEEIFQISDEITVFRDGQYIGTDLSSNLDDRALIKMMVGRELNEIYPKEEVPITDILLETSSLSKEGKFKDISFSLRKGEILGFAGLVGAGRTELVEAIFGFKPADSGDILINNKKVNIKSPQDGIKNKIAFISEDRKQVGLNLIASIKDNITLANMKSYCIGGIAINHSCERRLSAEYAKKLNVKMSSIDMAVGKLSGGNQQKVILAKWISCDPDIIILDEPTRGIDVGAKAEIYKIMVELAREGKAIIMITSEMPEAIGMSDRIVVLSNGKMTGVFDRNEFDQEKIMLCASGVNKEEIS</sequence>